<dbReference type="PROSITE" id="PS50850">
    <property type="entry name" value="MFS"/>
    <property type="match status" value="1"/>
</dbReference>
<dbReference type="InterPro" id="IPR050189">
    <property type="entry name" value="MFS_Efflux_Transporters"/>
</dbReference>
<accession>A0A1G9R8E5</accession>
<dbReference type="GO" id="GO:0022857">
    <property type="term" value="F:transmembrane transporter activity"/>
    <property type="evidence" value="ECO:0007669"/>
    <property type="project" value="InterPro"/>
</dbReference>
<evidence type="ECO:0000256" key="5">
    <source>
        <dbReference type="ARBA" id="ARBA00023136"/>
    </source>
</evidence>
<dbReference type="GO" id="GO:0005886">
    <property type="term" value="C:plasma membrane"/>
    <property type="evidence" value="ECO:0007669"/>
    <property type="project" value="UniProtKB-SubCell"/>
</dbReference>
<feature type="transmembrane region" description="Helical" evidence="6">
    <location>
        <begin position="127"/>
        <end position="147"/>
    </location>
</feature>
<evidence type="ECO:0000256" key="3">
    <source>
        <dbReference type="ARBA" id="ARBA00022692"/>
    </source>
</evidence>
<dbReference type="PANTHER" id="PTHR43124:SF10">
    <property type="entry name" value="PURINE EFFLUX PUMP PBUE"/>
    <property type="match status" value="1"/>
</dbReference>
<dbReference type="STRING" id="582672.SAMN05216360_101145"/>
<evidence type="ECO:0000256" key="2">
    <source>
        <dbReference type="ARBA" id="ARBA00022475"/>
    </source>
</evidence>
<dbReference type="Pfam" id="PF07690">
    <property type="entry name" value="MFS_1"/>
    <property type="match status" value="1"/>
</dbReference>
<keyword evidence="2" id="KW-1003">Cell membrane</keyword>
<feature type="transmembrane region" description="Helical" evidence="6">
    <location>
        <begin position="99"/>
        <end position="120"/>
    </location>
</feature>
<sequence>MERIVVLAFGMFALGLDAYVVAGLLPGIGASFGIAPGEAGQTVTVFTLTYALAAPVCATLLAGRPVRKILAVALVVFAVANALSAGATGLLWLLLARAFAGLAAGLYAPVAVAAAATLVEPRRKGRALAFTLGGMSTGTVIGVPVGLWIADRIGWQETLLMVALLGALAAAAIVLRLPDIPAAEPPSWRARVALLADPRILATAAVSFLTAVSSLGLYTYVAPLLDRAGLGEVATGYFWAWGSGGLIGSFAIGPLIDWTGAPRRLMALILAVLALTLAALPPLLGLGSLGYLPFLIWGAMGWASQAPQQHTLLGLKPEHGSVAVALNSSANYLGGAVGAALGGVALALAGLAALPVAAAGVAMAALMLQLAILTRRHSAAPA</sequence>
<evidence type="ECO:0000313" key="8">
    <source>
        <dbReference type="EMBL" id="SDM19503.1"/>
    </source>
</evidence>
<keyword evidence="9" id="KW-1185">Reference proteome</keyword>
<dbReference type="EMBL" id="FNHS01000001">
    <property type="protein sequence ID" value="SDM19503.1"/>
    <property type="molecule type" value="Genomic_DNA"/>
</dbReference>
<keyword evidence="5 6" id="KW-0472">Membrane</keyword>
<feature type="transmembrane region" description="Helical" evidence="6">
    <location>
        <begin position="199"/>
        <end position="218"/>
    </location>
</feature>
<feature type="transmembrane region" description="Helical" evidence="6">
    <location>
        <begin position="69"/>
        <end position="93"/>
    </location>
</feature>
<protein>
    <submittedName>
        <fullName evidence="8">Predicted arabinose efflux permease, MFS family</fullName>
    </submittedName>
</protein>
<feature type="transmembrane region" description="Helical" evidence="6">
    <location>
        <begin position="268"/>
        <end position="292"/>
    </location>
</feature>
<organism evidence="8 9">
    <name type="scientific">Methylobacterium phyllostachyos</name>
    <dbReference type="NCBI Taxonomy" id="582672"/>
    <lineage>
        <taxon>Bacteria</taxon>
        <taxon>Pseudomonadati</taxon>
        <taxon>Pseudomonadota</taxon>
        <taxon>Alphaproteobacteria</taxon>
        <taxon>Hyphomicrobiales</taxon>
        <taxon>Methylobacteriaceae</taxon>
        <taxon>Methylobacterium</taxon>
    </lineage>
</organism>
<dbReference type="OrthoDB" id="9810111at2"/>
<keyword evidence="4 6" id="KW-1133">Transmembrane helix</keyword>
<feature type="transmembrane region" description="Helical" evidence="6">
    <location>
        <begin position="336"/>
        <end position="368"/>
    </location>
</feature>
<feature type="transmembrane region" description="Helical" evidence="6">
    <location>
        <begin position="238"/>
        <end position="256"/>
    </location>
</feature>
<evidence type="ECO:0000256" key="1">
    <source>
        <dbReference type="ARBA" id="ARBA00004651"/>
    </source>
</evidence>
<evidence type="ECO:0000256" key="6">
    <source>
        <dbReference type="SAM" id="Phobius"/>
    </source>
</evidence>
<proteinExistence type="predicted"/>
<dbReference type="PANTHER" id="PTHR43124">
    <property type="entry name" value="PURINE EFFLUX PUMP PBUE"/>
    <property type="match status" value="1"/>
</dbReference>
<evidence type="ECO:0000259" key="7">
    <source>
        <dbReference type="PROSITE" id="PS50850"/>
    </source>
</evidence>
<evidence type="ECO:0000256" key="4">
    <source>
        <dbReference type="ARBA" id="ARBA00022989"/>
    </source>
</evidence>
<feature type="transmembrane region" description="Helical" evidence="6">
    <location>
        <begin position="42"/>
        <end position="62"/>
    </location>
</feature>
<feature type="transmembrane region" description="Helical" evidence="6">
    <location>
        <begin position="159"/>
        <end position="178"/>
    </location>
</feature>
<gene>
    <name evidence="8" type="ORF">SAMN05216360_101145</name>
</gene>
<dbReference type="RefSeq" id="WP_091712488.1">
    <property type="nucleotide sequence ID" value="NZ_FNHS01000001.1"/>
</dbReference>
<name>A0A1G9R8E5_9HYPH</name>
<dbReference type="AlphaFoldDB" id="A0A1G9R8E5"/>
<dbReference type="InterPro" id="IPR011701">
    <property type="entry name" value="MFS"/>
</dbReference>
<evidence type="ECO:0000313" key="9">
    <source>
        <dbReference type="Proteomes" id="UP000198704"/>
    </source>
</evidence>
<dbReference type="InterPro" id="IPR036259">
    <property type="entry name" value="MFS_trans_sf"/>
</dbReference>
<feature type="domain" description="Major facilitator superfamily (MFS) profile" evidence="7">
    <location>
        <begin position="3"/>
        <end position="377"/>
    </location>
</feature>
<dbReference type="Proteomes" id="UP000198704">
    <property type="component" value="Unassembled WGS sequence"/>
</dbReference>
<reference evidence="9" key="1">
    <citation type="submission" date="2016-10" db="EMBL/GenBank/DDBJ databases">
        <authorList>
            <person name="Varghese N."/>
            <person name="Submissions S."/>
        </authorList>
    </citation>
    <scope>NUCLEOTIDE SEQUENCE [LARGE SCALE GENOMIC DNA]</scope>
    <source>
        <strain evidence="9">BL47</strain>
    </source>
</reference>
<keyword evidence="3 6" id="KW-0812">Transmembrane</keyword>
<dbReference type="SUPFAM" id="SSF103473">
    <property type="entry name" value="MFS general substrate transporter"/>
    <property type="match status" value="1"/>
</dbReference>
<dbReference type="Gene3D" id="1.20.1250.20">
    <property type="entry name" value="MFS general substrate transporter like domains"/>
    <property type="match status" value="1"/>
</dbReference>
<comment type="subcellular location">
    <subcellularLocation>
        <location evidence="1">Cell membrane</location>
        <topology evidence="1">Multi-pass membrane protein</topology>
    </subcellularLocation>
</comment>
<dbReference type="InterPro" id="IPR020846">
    <property type="entry name" value="MFS_dom"/>
</dbReference>